<comment type="caution">
    <text evidence="6">The sequence shown here is derived from an EMBL/GenBank/DDBJ whole genome shotgun (WGS) entry which is preliminary data.</text>
</comment>
<dbReference type="PANTHER" id="PTHR24421">
    <property type="entry name" value="NITRATE/NITRITE SENSOR PROTEIN NARX-RELATED"/>
    <property type="match status" value="1"/>
</dbReference>
<feature type="compositionally biased region" description="Low complexity" evidence="4">
    <location>
        <begin position="1"/>
        <end position="25"/>
    </location>
</feature>
<evidence type="ECO:0000259" key="5">
    <source>
        <dbReference type="PROSITE" id="PS50109"/>
    </source>
</evidence>
<dbReference type="Gene3D" id="3.30.565.10">
    <property type="entry name" value="Histidine kinase-like ATPase, C-terminal domain"/>
    <property type="match status" value="1"/>
</dbReference>
<dbReference type="SUPFAM" id="SSF55874">
    <property type="entry name" value="ATPase domain of HSP90 chaperone/DNA topoisomerase II/histidine kinase"/>
    <property type="match status" value="1"/>
</dbReference>
<dbReference type="InterPro" id="IPR011712">
    <property type="entry name" value="Sig_transdc_His_kin_sub3_dim/P"/>
</dbReference>
<feature type="region of interest" description="Disordered" evidence="4">
    <location>
        <begin position="1"/>
        <end position="26"/>
    </location>
</feature>
<evidence type="ECO:0000313" key="7">
    <source>
        <dbReference type="Proteomes" id="UP000675880"/>
    </source>
</evidence>
<dbReference type="InterPro" id="IPR036291">
    <property type="entry name" value="NAD(P)-bd_dom_sf"/>
</dbReference>
<sequence length="373" mass="41659">MPTAKTTQARRAAPRPTTRPTPGATHVAIIGAGRGGTALMEIFANDPLVRIVGVADISAQAPGLGLARRLRIRVTRHYRKLMTMGPVDLVIDVSGNPEVGEYLQDIRRRGVSVIGGASAKFMWQLIEARIRATADIEKALNKYQSLYRLYVKETGAAVTEERTRIACEIHDGLVQSLAGVNFKLELSQELLRKNPKASLATIRESKAQLKMAIQEARQVIFNLRPLHYDKMELIPALTNYLKSYETQYHIKTAFSVTGDETILFPRTKIFLFRIVQEALSNVQKHAKARRVSVQLDIRLDLLQVTISDNGIGFDMDAVLRDPEKWDHFGIRGILERARLVGGEATIDSKKGRGTRIVLRIPLADKETIRHGKN</sequence>
<dbReference type="SUPFAM" id="SSF51735">
    <property type="entry name" value="NAD(P)-binding Rossmann-fold domains"/>
    <property type="match status" value="1"/>
</dbReference>
<dbReference type="Gene3D" id="1.20.5.1930">
    <property type="match status" value="1"/>
</dbReference>
<accession>A0ABM8QQ65</accession>
<dbReference type="Pfam" id="PF02518">
    <property type="entry name" value="HATPase_c"/>
    <property type="match status" value="1"/>
</dbReference>
<dbReference type="Proteomes" id="UP000675880">
    <property type="component" value="Unassembled WGS sequence"/>
</dbReference>
<protein>
    <submittedName>
        <fullName evidence="6">Histidine kinase domain-containing protein</fullName>
    </submittedName>
</protein>
<reference evidence="6 7" key="1">
    <citation type="submission" date="2021-02" db="EMBL/GenBank/DDBJ databases">
        <authorList>
            <person name="Han P."/>
        </authorList>
    </citation>
    <scope>NUCLEOTIDE SEQUENCE [LARGE SCALE GENOMIC DNA]</scope>
    <source>
        <strain evidence="6">Candidatus Nitrospira sp. ZN2</strain>
    </source>
</reference>
<dbReference type="InterPro" id="IPR036890">
    <property type="entry name" value="HATPase_C_sf"/>
</dbReference>
<dbReference type="PROSITE" id="PS50109">
    <property type="entry name" value="HIS_KIN"/>
    <property type="match status" value="1"/>
</dbReference>
<dbReference type="GO" id="GO:0016301">
    <property type="term" value="F:kinase activity"/>
    <property type="evidence" value="ECO:0007669"/>
    <property type="project" value="UniProtKB-KW"/>
</dbReference>
<evidence type="ECO:0000256" key="2">
    <source>
        <dbReference type="ARBA" id="ARBA00022777"/>
    </source>
</evidence>
<evidence type="ECO:0000256" key="3">
    <source>
        <dbReference type="ARBA" id="ARBA00023012"/>
    </source>
</evidence>
<keyword evidence="1" id="KW-0808">Transferase</keyword>
<dbReference type="InterPro" id="IPR050482">
    <property type="entry name" value="Sensor_HK_TwoCompSys"/>
</dbReference>
<dbReference type="Pfam" id="PF07730">
    <property type="entry name" value="HisKA_3"/>
    <property type="match status" value="1"/>
</dbReference>
<dbReference type="RefSeq" id="WP_213040916.1">
    <property type="nucleotide sequence ID" value="NZ_CAJNBJ010000001.1"/>
</dbReference>
<dbReference type="InterPro" id="IPR003594">
    <property type="entry name" value="HATPase_dom"/>
</dbReference>
<organism evidence="6 7">
    <name type="scientific">Nitrospira defluvii</name>
    <dbReference type="NCBI Taxonomy" id="330214"/>
    <lineage>
        <taxon>Bacteria</taxon>
        <taxon>Pseudomonadati</taxon>
        <taxon>Nitrospirota</taxon>
        <taxon>Nitrospiria</taxon>
        <taxon>Nitrospirales</taxon>
        <taxon>Nitrospiraceae</taxon>
        <taxon>Nitrospira</taxon>
    </lineage>
</organism>
<dbReference type="SMART" id="SM00387">
    <property type="entry name" value="HATPase_c"/>
    <property type="match status" value="1"/>
</dbReference>
<gene>
    <name evidence="6" type="ORF">NSPZN2_11132</name>
</gene>
<evidence type="ECO:0000256" key="4">
    <source>
        <dbReference type="SAM" id="MobiDB-lite"/>
    </source>
</evidence>
<keyword evidence="3" id="KW-0902">Two-component regulatory system</keyword>
<proteinExistence type="predicted"/>
<dbReference type="PANTHER" id="PTHR24421:SF57">
    <property type="entry name" value="HISTIDINE KINASE DIMERISATION AND PHOSPHOACCEPTOR REGION"/>
    <property type="match status" value="1"/>
</dbReference>
<evidence type="ECO:0000256" key="1">
    <source>
        <dbReference type="ARBA" id="ARBA00022679"/>
    </source>
</evidence>
<name>A0ABM8QQ65_9BACT</name>
<dbReference type="InterPro" id="IPR005467">
    <property type="entry name" value="His_kinase_dom"/>
</dbReference>
<dbReference type="EMBL" id="CAJNBJ010000001">
    <property type="protein sequence ID" value="CAE6709238.1"/>
    <property type="molecule type" value="Genomic_DNA"/>
</dbReference>
<evidence type="ECO:0000313" key="6">
    <source>
        <dbReference type="EMBL" id="CAE6709238.1"/>
    </source>
</evidence>
<keyword evidence="7" id="KW-1185">Reference proteome</keyword>
<feature type="domain" description="Histidine kinase" evidence="5">
    <location>
        <begin position="168"/>
        <end position="364"/>
    </location>
</feature>
<dbReference type="CDD" id="cd16917">
    <property type="entry name" value="HATPase_UhpB-NarQ-NarX-like"/>
    <property type="match status" value="1"/>
</dbReference>
<dbReference type="Gene3D" id="3.40.50.720">
    <property type="entry name" value="NAD(P)-binding Rossmann-like Domain"/>
    <property type="match status" value="1"/>
</dbReference>
<keyword evidence="2 6" id="KW-0418">Kinase</keyword>